<accession>A0A812UZS8</accession>
<dbReference type="EMBL" id="CAJNDS010002798">
    <property type="protein sequence ID" value="CAE7601064.1"/>
    <property type="molecule type" value="Genomic_DNA"/>
</dbReference>
<sequence>MPPSGPRVPPKGSRELRPPGEPRPLQRVSQVQRQADEVKKLQQQAGDLVRGNDLRGAIHMFEDCKAEIDDALDGLPKDDLCYNTLVETRRSVEEKISKCKQFLPFEYFLTAPNLQAK</sequence>
<feature type="region of interest" description="Disordered" evidence="1">
    <location>
        <begin position="1"/>
        <end position="44"/>
    </location>
</feature>
<dbReference type="OrthoDB" id="425498at2759"/>
<evidence type="ECO:0000313" key="2">
    <source>
        <dbReference type="EMBL" id="CAE7601064.1"/>
    </source>
</evidence>
<keyword evidence="3" id="KW-1185">Reference proteome</keyword>
<evidence type="ECO:0000313" key="3">
    <source>
        <dbReference type="Proteomes" id="UP000604046"/>
    </source>
</evidence>
<proteinExistence type="predicted"/>
<gene>
    <name evidence="2" type="primary">ML4</name>
    <name evidence="2" type="ORF">SNAT2548_LOCUS34185</name>
</gene>
<name>A0A812UZS8_9DINO</name>
<organism evidence="2 3">
    <name type="scientific">Symbiodinium natans</name>
    <dbReference type="NCBI Taxonomy" id="878477"/>
    <lineage>
        <taxon>Eukaryota</taxon>
        <taxon>Sar</taxon>
        <taxon>Alveolata</taxon>
        <taxon>Dinophyceae</taxon>
        <taxon>Suessiales</taxon>
        <taxon>Symbiodiniaceae</taxon>
        <taxon>Symbiodinium</taxon>
    </lineage>
</organism>
<protein>
    <submittedName>
        <fullName evidence="2">ML4 protein</fullName>
    </submittedName>
</protein>
<dbReference type="AlphaFoldDB" id="A0A812UZS8"/>
<evidence type="ECO:0000256" key="1">
    <source>
        <dbReference type="SAM" id="MobiDB-lite"/>
    </source>
</evidence>
<reference evidence="2" key="1">
    <citation type="submission" date="2021-02" db="EMBL/GenBank/DDBJ databases">
        <authorList>
            <person name="Dougan E. K."/>
            <person name="Rhodes N."/>
            <person name="Thang M."/>
            <person name="Chan C."/>
        </authorList>
    </citation>
    <scope>NUCLEOTIDE SEQUENCE</scope>
</reference>
<dbReference type="Proteomes" id="UP000604046">
    <property type="component" value="Unassembled WGS sequence"/>
</dbReference>
<comment type="caution">
    <text evidence="2">The sequence shown here is derived from an EMBL/GenBank/DDBJ whole genome shotgun (WGS) entry which is preliminary data.</text>
</comment>